<protein>
    <recommendedName>
        <fullName evidence="2">AsmA-like C-terminal domain-containing protein</fullName>
    </recommendedName>
</protein>
<comment type="caution">
    <text evidence="1">The sequence shown here is derived from an EMBL/GenBank/DDBJ whole genome shotgun (WGS) entry which is preliminary data.</text>
</comment>
<accession>X1DE36</accession>
<dbReference type="AlphaFoldDB" id="X1DE36"/>
<name>X1DE36_9ZZZZ</name>
<evidence type="ECO:0000313" key="1">
    <source>
        <dbReference type="EMBL" id="GAH19046.1"/>
    </source>
</evidence>
<feature type="non-terminal residue" evidence="1">
    <location>
        <position position="1"/>
    </location>
</feature>
<sequence>HDKTQKICGTLKTYGSVLNKRPFPELNSSFEIQDAKLRILTFSLGDSYDLRGIVSLSRPFNVDLSLNFYQAAPSELISRFGWGAQGEPGFGEQPDFSGLINGLIKITGDINRPKVEGYLEAREGRIGGLSFVSADINIKGRYPRILIVDSRICREEDFFIVEGEMDFANLPRLCAASGRGLKQEDFLDIRIKADRGMLWQGWDITRRPENQVHMSKSIADDLKITFDSFMEDASEGFGGNYTNELGLEYKIFGDKLLKLRLRKAEGILGLERKIKF</sequence>
<evidence type="ECO:0008006" key="2">
    <source>
        <dbReference type="Google" id="ProtNLM"/>
    </source>
</evidence>
<proteinExistence type="predicted"/>
<dbReference type="EMBL" id="BARU01002901">
    <property type="protein sequence ID" value="GAH19046.1"/>
    <property type="molecule type" value="Genomic_DNA"/>
</dbReference>
<reference evidence="1" key="1">
    <citation type="journal article" date="2014" name="Front. Microbiol.">
        <title>High frequency of phylogenetically diverse reductive dehalogenase-homologous genes in deep subseafloor sedimentary metagenomes.</title>
        <authorList>
            <person name="Kawai M."/>
            <person name="Futagami T."/>
            <person name="Toyoda A."/>
            <person name="Takaki Y."/>
            <person name="Nishi S."/>
            <person name="Hori S."/>
            <person name="Arai W."/>
            <person name="Tsubouchi T."/>
            <person name="Morono Y."/>
            <person name="Uchiyama I."/>
            <person name="Ito T."/>
            <person name="Fujiyama A."/>
            <person name="Inagaki F."/>
            <person name="Takami H."/>
        </authorList>
    </citation>
    <scope>NUCLEOTIDE SEQUENCE</scope>
    <source>
        <strain evidence="1">Expedition CK06-06</strain>
    </source>
</reference>
<gene>
    <name evidence="1" type="ORF">S03H2_06568</name>
</gene>
<organism evidence="1">
    <name type="scientific">marine sediment metagenome</name>
    <dbReference type="NCBI Taxonomy" id="412755"/>
    <lineage>
        <taxon>unclassified sequences</taxon>
        <taxon>metagenomes</taxon>
        <taxon>ecological metagenomes</taxon>
    </lineage>
</organism>